<dbReference type="NCBIfam" id="NF004113">
    <property type="entry name" value="PRK05602.1"/>
    <property type="match status" value="1"/>
</dbReference>
<keyword evidence="5" id="KW-0804">Transcription</keyword>
<dbReference type="Pfam" id="PF04542">
    <property type="entry name" value="Sigma70_r2"/>
    <property type="match status" value="1"/>
</dbReference>
<dbReference type="SUPFAM" id="SSF88946">
    <property type="entry name" value="Sigma2 domain of RNA polymerase sigma factors"/>
    <property type="match status" value="1"/>
</dbReference>
<dbReference type="InterPro" id="IPR014284">
    <property type="entry name" value="RNA_pol_sigma-70_dom"/>
</dbReference>
<keyword evidence="9" id="KW-1185">Reference proteome</keyword>
<dbReference type="Pfam" id="PF08281">
    <property type="entry name" value="Sigma70_r4_2"/>
    <property type="match status" value="1"/>
</dbReference>
<dbReference type="RefSeq" id="WP_274494022.1">
    <property type="nucleotide sequence ID" value="NZ_CP118166.1"/>
</dbReference>
<evidence type="ECO:0000256" key="3">
    <source>
        <dbReference type="ARBA" id="ARBA00023082"/>
    </source>
</evidence>
<sequence length="198" mass="22639">MERKADSDEALVKRAGSGDRAAAALLVERHTKMIYAACYRMMGTPHAAEDATQETFLRLWRSAAKWKPRGAKFETWLYRVAMNYCLDQLRKAKRDAPEEAAPERADGADRQDQKLFLSERRFAIDAALSELPERQKMAITLCHYQELSNIEAAEIMEISVDALESLLARGRRSLRDKLAPMREHLMGKMDDEQSQHVN</sequence>
<keyword evidence="4" id="KW-0238">DNA-binding</keyword>
<dbReference type="CDD" id="cd06171">
    <property type="entry name" value="Sigma70_r4"/>
    <property type="match status" value="1"/>
</dbReference>
<dbReference type="InterPro" id="IPR036388">
    <property type="entry name" value="WH-like_DNA-bd_sf"/>
</dbReference>
<evidence type="ECO:0000259" key="7">
    <source>
        <dbReference type="Pfam" id="PF08281"/>
    </source>
</evidence>
<dbReference type="PANTHER" id="PTHR43133:SF8">
    <property type="entry name" value="RNA POLYMERASE SIGMA FACTOR HI_1459-RELATED"/>
    <property type="match status" value="1"/>
</dbReference>
<keyword evidence="3" id="KW-0731">Sigma factor</keyword>
<dbReference type="GO" id="GO:0003677">
    <property type="term" value="F:DNA binding"/>
    <property type="evidence" value="ECO:0007669"/>
    <property type="project" value="UniProtKB-KW"/>
</dbReference>
<evidence type="ECO:0000256" key="1">
    <source>
        <dbReference type="ARBA" id="ARBA00010641"/>
    </source>
</evidence>
<evidence type="ECO:0000256" key="4">
    <source>
        <dbReference type="ARBA" id="ARBA00023125"/>
    </source>
</evidence>
<dbReference type="Gene3D" id="1.10.1740.10">
    <property type="match status" value="1"/>
</dbReference>
<dbReference type="PANTHER" id="PTHR43133">
    <property type="entry name" value="RNA POLYMERASE ECF-TYPE SIGMA FACTO"/>
    <property type="match status" value="1"/>
</dbReference>
<dbReference type="EMBL" id="CP118166">
    <property type="protein sequence ID" value="WDI32131.1"/>
    <property type="molecule type" value="Genomic_DNA"/>
</dbReference>
<dbReference type="GO" id="GO:0006352">
    <property type="term" value="P:DNA-templated transcription initiation"/>
    <property type="evidence" value="ECO:0007669"/>
    <property type="project" value="InterPro"/>
</dbReference>
<dbReference type="InterPro" id="IPR013325">
    <property type="entry name" value="RNA_pol_sigma_r2"/>
</dbReference>
<dbReference type="InterPro" id="IPR013324">
    <property type="entry name" value="RNA_pol_sigma_r3/r4-like"/>
</dbReference>
<dbReference type="InterPro" id="IPR039425">
    <property type="entry name" value="RNA_pol_sigma-70-like"/>
</dbReference>
<dbReference type="InterPro" id="IPR013249">
    <property type="entry name" value="RNA_pol_sigma70_r4_t2"/>
</dbReference>
<feature type="domain" description="RNA polymerase sigma factor 70 region 4 type 2" evidence="7">
    <location>
        <begin position="122"/>
        <end position="174"/>
    </location>
</feature>
<proteinExistence type="inferred from homology"/>
<dbReference type="NCBIfam" id="TIGR02937">
    <property type="entry name" value="sigma70-ECF"/>
    <property type="match status" value="1"/>
</dbReference>
<evidence type="ECO:0000313" key="8">
    <source>
        <dbReference type="EMBL" id="WDI32131.1"/>
    </source>
</evidence>
<evidence type="ECO:0000259" key="6">
    <source>
        <dbReference type="Pfam" id="PF04542"/>
    </source>
</evidence>
<keyword evidence="2" id="KW-0805">Transcription regulation</keyword>
<comment type="similarity">
    <text evidence="1">Belongs to the sigma-70 factor family. ECF subfamily.</text>
</comment>
<dbReference type="InterPro" id="IPR007627">
    <property type="entry name" value="RNA_pol_sigma70_r2"/>
</dbReference>
<name>A0AAE9ZCS7_9PROT</name>
<dbReference type="Proteomes" id="UP001214043">
    <property type="component" value="Chromosome"/>
</dbReference>
<dbReference type="Gene3D" id="1.10.10.10">
    <property type="entry name" value="Winged helix-like DNA-binding domain superfamily/Winged helix DNA-binding domain"/>
    <property type="match status" value="1"/>
</dbReference>
<reference evidence="8" key="1">
    <citation type="submission" date="2023-02" db="EMBL/GenBank/DDBJ databases">
        <title>Genome sequence of Hyphococcus flavus.</title>
        <authorList>
            <person name="Rong J.-C."/>
            <person name="Zhao Q."/>
            <person name="Yi M."/>
            <person name="Wu J.-Y."/>
        </authorList>
    </citation>
    <scope>NUCLEOTIDE SEQUENCE</scope>
    <source>
        <strain evidence="8">MCCC 1K03223</strain>
    </source>
</reference>
<organism evidence="8 9">
    <name type="scientific">Hyphococcus flavus</name>
    <dbReference type="NCBI Taxonomy" id="1866326"/>
    <lineage>
        <taxon>Bacteria</taxon>
        <taxon>Pseudomonadati</taxon>
        <taxon>Pseudomonadota</taxon>
        <taxon>Alphaproteobacteria</taxon>
        <taxon>Parvularculales</taxon>
        <taxon>Parvularculaceae</taxon>
        <taxon>Hyphococcus</taxon>
    </lineage>
</organism>
<evidence type="ECO:0000256" key="5">
    <source>
        <dbReference type="ARBA" id="ARBA00023163"/>
    </source>
</evidence>
<feature type="domain" description="RNA polymerase sigma-70 region 2" evidence="6">
    <location>
        <begin position="26"/>
        <end position="94"/>
    </location>
</feature>
<dbReference type="GO" id="GO:0016987">
    <property type="term" value="F:sigma factor activity"/>
    <property type="evidence" value="ECO:0007669"/>
    <property type="project" value="UniProtKB-KW"/>
</dbReference>
<evidence type="ECO:0000256" key="2">
    <source>
        <dbReference type="ARBA" id="ARBA00023015"/>
    </source>
</evidence>
<protein>
    <submittedName>
        <fullName evidence="8">RNA polymerase sigma factor</fullName>
    </submittedName>
</protein>
<dbReference type="SUPFAM" id="SSF88659">
    <property type="entry name" value="Sigma3 and sigma4 domains of RNA polymerase sigma factors"/>
    <property type="match status" value="1"/>
</dbReference>
<dbReference type="KEGG" id="hfl:PUV54_02860"/>
<dbReference type="AlphaFoldDB" id="A0AAE9ZCS7"/>
<evidence type="ECO:0000313" key="9">
    <source>
        <dbReference type="Proteomes" id="UP001214043"/>
    </source>
</evidence>
<gene>
    <name evidence="8" type="ORF">PUV54_02860</name>
</gene>
<accession>A0AAE9ZCS7</accession>